<dbReference type="SMART" id="SM00292">
    <property type="entry name" value="BRCT"/>
    <property type="match status" value="1"/>
</dbReference>
<dbReference type="InterPro" id="IPR012340">
    <property type="entry name" value="NA-bd_OB-fold"/>
</dbReference>
<dbReference type="Gene3D" id="1.10.150.20">
    <property type="entry name" value="5' to 3' exonuclease, C-terminal subdomain"/>
    <property type="match status" value="2"/>
</dbReference>
<feature type="domain" description="BRCT" evidence="11">
    <location>
        <begin position="573"/>
        <end position="656"/>
    </location>
</feature>
<dbReference type="Gene3D" id="3.30.470.30">
    <property type="entry name" value="DNA ligase/mRNA capping enzyme"/>
    <property type="match status" value="1"/>
</dbReference>
<name>A6NWP3_9FIRM</name>
<dbReference type="Gene3D" id="3.40.50.10190">
    <property type="entry name" value="BRCT domain"/>
    <property type="match status" value="1"/>
</dbReference>
<sequence>MQNLERMRELIQTIKEADEAYYKYDAPIMADLDYDRLYDELAALERETGTILSSSPTQRVSGEVLESLTAVRHSRPMLSADKCKSVADIHKYLGGHEAVLSWKLDGLTLVLRYENGKLVQAITRGDGLQGEDVTHTVRIMKNVPLVIPCKEPLEVRGEGVISWKEFHALNGTLDEPYAHPRNLAAGSVRKLNAEEVRERGLSFMAFDLISDNLGGSTKWETLRFLAQMGFTTVGYSILAAGASEEAVRQAMDFYQPKEYAYPTDGLIFEFNDLAYGRSLGATGHHENRMTAFKWPDTRYETKFRRLEVATTRTGMISLTAAFDDVVIDGTTVNHAYLHNLDNFTRLALGPGDTISVYKANMIIPQIAENKTKSGGCPLPDVCPCCGSTLVVRQSSGGTRQLYCENEACPARLVRKFVHFCSKTRMEIKGLDEQTLTTFVQHGWVKNYGDLYELERHKEEILKTPGFGEKSFARLQNAVDERRTCTLNQFIAALGIPEVGRHAGRILNRKFGGSWDAFERAILDQFDFTQLEDFGQVMNDNIYCWYSDEEEAKLWRPALNHITFLKEETTMPEAQNNPFAGKTVVATGKLENYTRDGIQMKLLSLGARPASSVSKKTDYLIVGENAGSKLTKAQTLGVTTLTEQQFLQMLADAGIEA</sequence>
<dbReference type="NCBIfam" id="NF005932">
    <property type="entry name" value="PRK07956.1"/>
    <property type="match status" value="1"/>
</dbReference>
<evidence type="ECO:0000256" key="9">
    <source>
        <dbReference type="ARBA" id="ARBA00034005"/>
    </source>
</evidence>
<evidence type="ECO:0000256" key="6">
    <source>
        <dbReference type="ARBA" id="ARBA00023027"/>
    </source>
</evidence>
<feature type="binding site" evidence="10">
    <location>
        <position position="124"/>
    </location>
    <ligand>
        <name>NAD(+)</name>
        <dbReference type="ChEBI" id="CHEBI:57540"/>
    </ligand>
</feature>
<comment type="catalytic activity">
    <reaction evidence="9 10">
        <text>NAD(+) + (deoxyribonucleotide)n-3'-hydroxyl + 5'-phospho-(deoxyribonucleotide)m = (deoxyribonucleotide)n+m + AMP + beta-nicotinamide D-nucleotide.</text>
        <dbReference type="EC" id="6.5.1.2"/>
    </reaction>
</comment>
<evidence type="ECO:0000256" key="2">
    <source>
        <dbReference type="ARBA" id="ARBA00022705"/>
    </source>
</evidence>
<dbReference type="InterPro" id="IPR013840">
    <property type="entry name" value="DNAligase_N"/>
</dbReference>
<feature type="binding site" evidence="10">
    <location>
        <position position="403"/>
    </location>
    <ligand>
        <name>Zn(2+)</name>
        <dbReference type="ChEBI" id="CHEBI:29105"/>
    </ligand>
</feature>
<keyword evidence="6 10" id="KW-0520">NAD</keyword>
<reference evidence="12 13" key="2">
    <citation type="submission" date="2007-06" db="EMBL/GenBank/DDBJ databases">
        <title>Draft genome sequence of Pseudoflavonifractor capillosus ATCC 29799.</title>
        <authorList>
            <person name="Sudarsanam P."/>
            <person name="Ley R."/>
            <person name="Guruge J."/>
            <person name="Turnbaugh P.J."/>
            <person name="Mahowald M."/>
            <person name="Liep D."/>
            <person name="Gordon J."/>
        </authorList>
    </citation>
    <scope>NUCLEOTIDE SEQUENCE [LARGE SCALE GENOMIC DNA]</scope>
    <source>
        <strain evidence="12 13">ATCC 29799</strain>
    </source>
</reference>
<comment type="function">
    <text evidence="10">DNA ligase that catalyzes the formation of phosphodiester linkages between 5'-phosphoryl and 3'-hydroxyl groups in double-stranded DNA using NAD as a coenzyme and as the energy source for the reaction. It is essential for DNA replication and repair of damaged DNA.</text>
</comment>
<dbReference type="eggNOG" id="COG0272">
    <property type="taxonomic scope" value="Bacteria"/>
</dbReference>
<dbReference type="GO" id="GO:0003911">
    <property type="term" value="F:DNA ligase (NAD+) activity"/>
    <property type="evidence" value="ECO:0007669"/>
    <property type="project" value="UniProtKB-UniRule"/>
</dbReference>
<dbReference type="GO" id="GO:0006281">
    <property type="term" value="P:DNA repair"/>
    <property type="evidence" value="ECO:0007669"/>
    <property type="project" value="UniProtKB-KW"/>
</dbReference>
<dbReference type="GO" id="GO:0006260">
    <property type="term" value="P:DNA replication"/>
    <property type="evidence" value="ECO:0007669"/>
    <property type="project" value="UniProtKB-KW"/>
</dbReference>
<dbReference type="Pfam" id="PF12826">
    <property type="entry name" value="HHH_2"/>
    <property type="match status" value="1"/>
</dbReference>
<accession>A6NWP3</accession>
<comment type="caution">
    <text evidence="10">Lacks conserved residue(s) required for the propagation of feature annotation.</text>
</comment>
<dbReference type="NCBIfam" id="TIGR00575">
    <property type="entry name" value="dnlj"/>
    <property type="match status" value="1"/>
</dbReference>
<feature type="binding site" evidence="10">
    <location>
        <position position="158"/>
    </location>
    <ligand>
        <name>NAD(+)</name>
        <dbReference type="ChEBI" id="CHEBI:57540"/>
    </ligand>
</feature>
<dbReference type="InterPro" id="IPR004150">
    <property type="entry name" value="NAD_DNA_ligase_OB"/>
</dbReference>
<evidence type="ECO:0000259" key="11">
    <source>
        <dbReference type="PROSITE" id="PS50172"/>
    </source>
</evidence>
<evidence type="ECO:0000313" key="12">
    <source>
        <dbReference type="EMBL" id="EDM99580.1"/>
    </source>
</evidence>
<dbReference type="InterPro" id="IPR013839">
    <property type="entry name" value="DNAligase_adenylation"/>
</dbReference>
<dbReference type="AlphaFoldDB" id="A6NWP3"/>
<dbReference type="OrthoDB" id="9759736at2"/>
<dbReference type="CDD" id="cd17748">
    <property type="entry name" value="BRCT_DNA_ligase_like"/>
    <property type="match status" value="1"/>
</dbReference>
<dbReference type="InterPro" id="IPR010994">
    <property type="entry name" value="RuvA_2-like"/>
</dbReference>
<gene>
    <name evidence="10 12" type="primary">ligA</name>
    <name evidence="12" type="ORF">BACCAP_02637</name>
</gene>
<evidence type="ECO:0000256" key="4">
    <source>
        <dbReference type="ARBA" id="ARBA00022763"/>
    </source>
</evidence>
<evidence type="ECO:0000256" key="5">
    <source>
        <dbReference type="ARBA" id="ARBA00022833"/>
    </source>
</evidence>
<protein>
    <recommendedName>
        <fullName evidence="10">DNA ligase</fullName>
        <ecNumber evidence="10">6.5.1.2</ecNumber>
    </recommendedName>
    <alternativeName>
        <fullName evidence="10">Polydeoxyribonucleotide synthase [NAD(+)]</fullName>
    </alternativeName>
</protein>
<keyword evidence="5 10" id="KW-0862">Zinc</keyword>
<dbReference type="Pfam" id="PF01653">
    <property type="entry name" value="DNA_ligase_aden"/>
    <property type="match status" value="1"/>
</dbReference>
<evidence type="ECO:0000256" key="7">
    <source>
        <dbReference type="ARBA" id="ARBA00023204"/>
    </source>
</evidence>
<dbReference type="Pfam" id="PF00533">
    <property type="entry name" value="BRCT"/>
    <property type="match status" value="1"/>
</dbReference>
<keyword evidence="10" id="KW-0460">Magnesium</keyword>
<dbReference type="SUPFAM" id="SSF50249">
    <property type="entry name" value="Nucleic acid-binding proteins"/>
    <property type="match status" value="1"/>
</dbReference>
<evidence type="ECO:0000256" key="1">
    <source>
        <dbReference type="ARBA" id="ARBA00022598"/>
    </source>
</evidence>
<feature type="binding site" evidence="10">
    <location>
        <position position="293"/>
    </location>
    <ligand>
        <name>NAD(+)</name>
        <dbReference type="ChEBI" id="CHEBI:57540"/>
    </ligand>
</feature>
<evidence type="ECO:0000256" key="10">
    <source>
        <dbReference type="HAMAP-Rule" id="MF_01588"/>
    </source>
</evidence>
<dbReference type="InterPro" id="IPR041663">
    <property type="entry name" value="DisA/LigA_HHH"/>
</dbReference>
<dbReference type="InterPro" id="IPR001357">
    <property type="entry name" value="BRCT_dom"/>
</dbReference>
<dbReference type="EMBL" id="AAXG02000016">
    <property type="protein sequence ID" value="EDM99580.1"/>
    <property type="molecule type" value="Genomic_DNA"/>
</dbReference>
<feature type="binding site" evidence="10">
    <location>
        <position position="385"/>
    </location>
    <ligand>
        <name>Zn(2+)</name>
        <dbReference type="ChEBI" id="CHEBI:29105"/>
    </ligand>
</feature>
<keyword evidence="2 10" id="KW-0235">DNA replication</keyword>
<proteinExistence type="inferred from homology"/>
<dbReference type="Pfam" id="PF03120">
    <property type="entry name" value="OB_DNA_ligase"/>
    <property type="match status" value="1"/>
</dbReference>
<evidence type="ECO:0000256" key="8">
    <source>
        <dbReference type="ARBA" id="ARBA00023211"/>
    </source>
</evidence>
<comment type="similarity">
    <text evidence="10">Belongs to the NAD-dependent DNA ligase family. LigA subfamily.</text>
</comment>
<reference evidence="12 13" key="1">
    <citation type="submission" date="2007-04" db="EMBL/GenBank/DDBJ databases">
        <authorList>
            <person name="Fulton L."/>
            <person name="Clifton S."/>
            <person name="Fulton B."/>
            <person name="Xu J."/>
            <person name="Minx P."/>
            <person name="Pepin K.H."/>
            <person name="Johnson M."/>
            <person name="Thiruvilangam P."/>
            <person name="Bhonagiri V."/>
            <person name="Nash W.E."/>
            <person name="Mardis E.R."/>
            <person name="Wilson R.K."/>
        </authorList>
    </citation>
    <scope>NUCLEOTIDE SEQUENCE [LARGE SCALE GENOMIC DNA]</scope>
    <source>
        <strain evidence="12 13">ATCC 29799</strain>
    </source>
</reference>
<feature type="active site" description="N6-AMP-lysine intermediate" evidence="10">
    <location>
        <position position="103"/>
    </location>
</feature>
<keyword evidence="7 10" id="KW-0234">DNA repair</keyword>
<evidence type="ECO:0000313" key="13">
    <source>
        <dbReference type="Proteomes" id="UP000003639"/>
    </source>
</evidence>
<comment type="caution">
    <text evidence="12">The sequence shown here is derived from an EMBL/GenBank/DDBJ whole genome shotgun (WGS) entry which is preliminary data.</text>
</comment>
<dbReference type="SUPFAM" id="SSF56091">
    <property type="entry name" value="DNA ligase/mRNA capping enzyme, catalytic domain"/>
    <property type="match status" value="1"/>
</dbReference>
<feature type="binding site" evidence="10">
    <location>
        <position position="382"/>
    </location>
    <ligand>
        <name>Zn(2+)</name>
        <dbReference type="ChEBI" id="CHEBI:29105"/>
    </ligand>
</feature>
<dbReference type="PIRSF" id="PIRSF001604">
    <property type="entry name" value="LigA"/>
    <property type="match status" value="1"/>
</dbReference>
<dbReference type="Proteomes" id="UP000003639">
    <property type="component" value="Unassembled WGS sequence"/>
</dbReference>
<feature type="binding site" evidence="10">
    <location>
        <position position="408"/>
    </location>
    <ligand>
        <name>Zn(2+)</name>
        <dbReference type="ChEBI" id="CHEBI:29105"/>
    </ligand>
</feature>
<feature type="binding site" evidence="10">
    <location>
        <begin position="31"/>
        <end position="35"/>
    </location>
    <ligand>
        <name>NAD(+)</name>
        <dbReference type="ChEBI" id="CHEBI:57540"/>
    </ligand>
</feature>
<dbReference type="InterPro" id="IPR001679">
    <property type="entry name" value="DNA_ligase"/>
</dbReference>
<evidence type="ECO:0000256" key="3">
    <source>
        <dbReference type="ARBA" id="ARBA00022723"/>
    </source>
</evidence>
<keyword evidence="3 10" id="KW-0479">Metal-binding</keyword>
<dbReference type="SUPFAM" id="SSF52113">
    <property type="entry name" value="BRCT domain"/>
    <property type="match status" value="1"/>
</dbReference>
<feature type="binding site" evidence="10">
    <location>
        <begin position="79"/>
        <end position="80"/>
    </location>
    <ligand>
        <name>NAD(+)</name>
        <dbReference type="ChEBI" id="CHEBI:57540"/>
    </ligand>
</feature>
<dbReference type="HAMAP" id="MF_01588">
    <property type="entry name" value="DNA_ligase_A"/>
    <property type="match status" value="1"/>
</dbReference>
<dbReference type="GO" id="GO:0046872">
    <property type="term" value="F:metal ion binding"/>
    <property type="evidence" value="ECO:0007669"/>
    <property type="project" value="UniProtKB-KW"/>
</dbReference>
<dbReference type="EC" id="6.5.1.2" evidence="10"/>
<dbReference type="SUPFAM" id="SSF47781">
    <property type="entry name" value="RuvA domain 2-like"/>
    <property type="match status" value="1"/>
</dbReference>
<dbReference type="PROSITE" id="PS50172">
    <property type="entry name" value="BRCT"/>
    <property type="match status" value="1"/>
</dbReference>
<dbReference type="Gene3D" id="2.40.50.140">
    <property type="entry name" value="Nucleic acid-binding proteins"/>
    <property type="match status" value="1"/>
</dbReference>
<keyword evidence="8 10" id="KW-0464">Manganese</keyword>
<comment type="cofactor">
    <cofactor evidence="10">
        <name>Mg(2+)</name>
        <dbReference type="ChEBI" id="CHEBI:18420"/>
    </cofactor>
    <cofactor evidence="10">
        <name>Mn(2+)</name>
        <dbReference type="ChEBI" id="CHEBI:29035"/>
    </cofactor>
</comment>
<keyword evidence="1 10" id="KW-0436">Ligase</keyword>
<dbReference type="InterPro" id="IPR036420">
    <property type="entry name" value="BRCT_dom_sf"/>
</dbReference>
<organism evidence="12 13">
    <name type="scientific">Pseudoflavonifractor capillosus ATCC 29799</name>
    <dbReference type="NCBI Taxonomy" id="411467"/>
    <lineage>
        <taxon>Bacteria</taxon>
        <taxon>Bacillati</taxon>
        <taxon>Bacillota</taxon>
        <taxon>Clostridia</taxon>
        <taxon>Eubacteriales</taxon>
        <taxon>Oscillospiraceae</taxon>
        <taxon>Pseudoflavonifractor</taxon>
    </lineage>
</organism>
<keyword evidence="13" id="KW-1185">Reference proteome</keyword>
<keyword evidence="4 10" id="KW-0227">DNA damage</keyword>
<dbReference type="STRING" id="411467.BACCAP_02637"/>
<dbReference type="Gene3D" id="1.10.287.610">
    <property type="entry name" value="Helix hairpin bin"/>
    <property type="match status" value="1"/>
</dbReference>
<dbReference type="SMART" id="SM00532">
    <property type="entry name" value="LIGANc"/>
    <property type="match status" value="1"/>
</dbReference>